<comment type="subunit">
    <text evidence="8">Active as a homodimer.</text>
</comment>
<dbReference type="CDD" id="cd05482">
    <property type="entry name" value="HIV_retropepsin_like"/>
    <property type="match status" value="1"/>
</dbReference>
<evidence type="ECO:0000256" key="7">
    <source>
        <dbReference type="ARBA" id="ARBA00038141"/>
    </source>
</evidence>
<keyword evidence="4" id="KW-0064">Aspartyl protease</keyword>
<evidence type="ECO:0000256" key="1">
    <source>
        <dbReference type="ARBA" id="ARBA00001339"/>
    </source>
</evidence>
<dbReference type="SUPFAM" id="SSF50630">
    <property type="entry name" value="Acid proteases"/>
    <property type="match status" value="1"/>
</dbReference>
<dbReference type="GO" id="GO:0003676">
    <property type="term" value="F:nucleic acid binding"/>
    <property type="evidence" value="ECO:0007669"/>
    <property type="project" value="InterPro"/>
</dbReference>
<feature type="domain" description="G-patch" evidence="11">
    <location>
        <begin position="99"/>
        <end position="145"/>
    </location>
</feature>
<keyword evidence="5" id="KW-0688">Ribosomal frameshifting</keyword>
<dbReference type="EC" id="3.4.23.50" evidence="2"/>
<evidence type="ECO:0000256" key="10">
    <source>
        <dbReference type="ARBA" id="ARBA00043244"/>
    </source>
</evidence>
<dbReference type="InterPro" id="IPR051592">
    <property type="entry name" value="HERV-K_Pro_peptidase_A2"/>
</dbReference>
<name>A0A3Q7NTC2_CALUR</name>
<evidence type="ECO:0000256" key="9">
    <source>
        <dbReference type="ARBA" id="ARBA00042135"/>
    </source>
</evidence>
<dbReference type="SMART" id="SM00443">
    <property type="entry name" value="G_patch"/>
    <property type="match status" value="1"/>
</dbReference>
<sequence length="145" mass="16173">MVKWASLLTQTDRPPMTLKIRGRTFSGLVDSGADISVIASQPWPNTWPTQATSSSVEGIGFVMAEEIRQSSMPLKCEGPDELERIIQTFILNTPINLWGRDLLQQIMTKMGYKLGQGLGKQHQRITEPIIAQGQTHRAGLGYLFF</sequence>
<dbReference type="Pfam" id="PF00077">
    <property type="entry name" value="RVP"/>
    <property type="match status" value="1"/>
</dbReference>
<keyword evidence="6" id="KW-0378">Hydrolase</keyword>
<keyword evidence="13" id="KW-1185">Reference proteome</keyword>
<evidence type="ECO:0000313" key="13">
    <source>
        <dbReference type="Proteomes" id="UP000286641"/>
    </source>
</evidence>
<reference evidence="14" key="2">
    <citation type="submission" date="2025-08" db="UniProtKB">
        <authorList>
            <consortium name="RefSeq"/>
        </authorList>
    </citation>
    <scope>IDENTIFICATION</scope>
    <source>
        <tissue evidence="14">Blood</tissue>
    </source>
</reference>
<dbReference type="GO" id="GO:0006508">
    <property type="term" value="P:proteolysis"/>
    <property type="evidence" value="ECO:0007669"/>
    <property type="project" value="UniProtKB-KW"/>
</dbReference>
<dbReference type="PANTHER" id="PTHR19422">
    <property type="entry name" value="GAG RETROVIRAL POLYPROTEIN"/>
    <property type="match status" value="1"/>
</dbReference>
<dbReference type="InterPro" id="IPR018061">
    <property type="entry name" value="Retropepsins"/>
</dbReference>
<dbReference type="InterPro" id="IPR034170">
    <property type="entry name" value="Retropepsin-like_cat_dom"/>
</dbReference>
<organism evidence="13 14">
    <name type="scientific">Callorhinus ursinus</name>
    <name type="common">Northern fur seal</name>
    <dbReference type="NCBI Taxonomy" id="34884"/>
    <lineage>
        <taxon>Eukaryota</taxon>
        <taxon>Metazoa</taxon>
        <taxon>Chordata</taxon>
        <taxon>Craniata</taxon>
        <taxon>Vertebrata</taxon>
        <taxon>Euteleostomi</taxon>
        <taxon>Mammalia</taxon>
        <taxon>Eutheria</taxon>
        <taxon>Laurasiatheria</taxon>
        <taxon>Carnivora</taxon>
        <taxon>Caniformia</taxon>
        <taxon>Pinnipedia</taxon>
        <taxon>Otariidae</taxon>
        <taxon>Callorhinus</taxon>
    </lineage>
</organism>
<gene>
    <name evidence="14" type="primary">LOC112821469</name>
</gene>
<protein>
    <recommendedName>
        <fullName evidence="2">human endogenous retrovirus K endopeptidase</fullName>
        <ecNumber evidence="2">3.4.23.50</ecNumber>
    </recommendedName>
    <alternativeName>
        <fullName evidence="10">Protease</fullName>
    </alternativeName>
    <alternativeName>
        <fullName evidence="9">Proteinase</fullName>
    </alternativeName>
</protein>
<dbReference type="GeneID" id="112821469"/>
<comment type="similarity">
    <text evidence="7">Belongs to the peptidase A2 family. HERV class-II K(HML-2) subfamily.</text>
</comment>
<feature type="domain" description="Peptidase A2" evidence="12">
    <location>
        <begin position="25"/>
        <end position="102"/>
    </location>
</feature>
<proteinExistence type="inferred from homology"/>
<dbReference type="AlphaFoldDB" id="A0A3Q7NTC2"/>
<evidence type="ECO:0000256" key="3">
    <source>
        <dbReference type="ARBA" id="ARBA00022670"/>
    </source>
</evidence>
<dbReference type="InterPro" id="IPR001969">
    <property type="entry name" value="Aspartic_peptidase_AS"/>
</dbReference>
<reference key="1">
    <citation type="submission" date="2019-01" db="UniProtKB">
        <authorList>
            <consortium name="RefSeq"/>
        </authorList>
    </citation>
    <scope>IDENTIFICATION</scope>
</reference>
<evidence type="ECO:0000256" key="6">
    <source>
        <dbReference type="ARBA" id="ARBA00022801"/>
    </source>
</evidence>
<dbReference type="InterPro" id="IPR001995">
    <property type="entry name" value="Peptidase_A2_cat"/>
</dbReference>
<dbReference type="RefSeq" id="XP_025724543.1">
    <property type="nucleotide sequence ID" value="XM_025868758.1"/>
</dbReference>
<dbReference type="PROSITE" id="PS00141">
    <property type="entry name" value="ASP_PROTEASE"/>
    <property type="match status" value="1"/>
</dbReference>
<accession>A0A3Q7NTC2</accession>
<evidence type="ECO:0000256" key="4">
    <source>
        <dbReference type="ARBA" id="ARBA00022750"/>
    </source>
</evidence>
<dbReference type="InterPro" id="IPR021109">
    <property type="entry name" value="Peptidase_aspartic_dom_sf"/>
</dbReference>
<evidence type="ECO:0000256" key="5">
    <source>
        <dbReference type="ARBA" id="ARBA00022758"/>
    </source>
</evidence>
<evidence type="ECO:0000256" key="8">
    <source>
        <dbReference type="ARBA" id="ARBA00038675"/>
    </source>
</evidence>
<comment type="catalytic activity">
    <reaction evidence="1">
        <text>Processing at the authentic HIV-1 PR recognition site and release of the mature p17 matrix and the p24 capsid protein, as a result of the cleavage of the -SQNY-|-PIVQ- cleavage site.</text>
        <dbReference type="EC" id="3.4.23.50"/>
    </reaction>
</comment>
<dbReference type="InterPro" id="IPR000467">
    <property type="entry name" value="G_patch_dom"/>
</dbReference>
<dbReference type="PANTHER" id="PTHR19422:SF123">
    <property type="entry name" value="RT1 CLASS I, LOCUS CE15"/>
    <property type="match status" value="1"/>
</dbReference>
<evidence type="ECO:0000256" key="2">
    <source>
        <dbReference type="ARBA" id="ARBA00013083"/>
    </source>
</evidence>
<dbReference type="PROSITE" id="PS50174">
    <property type="entry name" value="G_PATCH"/>
    <property type="match status" value="1"/>
</dbReference>
<dbReference type="GO" id="GO:0075523">
    <property type="term" value="P:viral translational frameshifting"/>
    <property type="evidence" value="ECO:0007669"/>
    <property type="project" value="UniProtKB-KW"/>
</dbReference>
<keyword evidence="3" id="KW-0645">Protease</keyword>
<evidence type="ECO:0000259" key="11">
    <source>
        <dbReference type="PROSITE" id="PS50174"/>
    </source>
</evidence>
<dbReference type="PROSITE" id="PS50175">
    <property type="entry name" value="ASP_PROT_RETROV"/>
    <property type="match status" value="1"/>
</dbReference>
<dbReference type="InParanoid" id="A0A3Q7NTC2"/>
<dbReference type="Gene3D" id="2.40.70.10">
    <property type="entry name" value="Acid Proteases"/>
    <property type="match status" value="1"/>
</dbReference>
<dbReference type="GO" id="GO:0004190">
    <property type="term" value="F:aspartic-type endopeptidase activity"/>
    <property type="evidence" value="ECO:0007669"/>
    <property type="project" value="UniProtKB-KW"/>
</dbReference>
<evidence type="ECO:0000313" key="14">
    <source>
        <dbReference type="RefSeq" id="XP_025724543.1"/>
    </source>
</evidence>
<dbReference type="Proteomes" id="UP000286641">
    <property type="component" value="Unplaced"/>
</dbReference>
<evidence type="ECO:0000259" key="12">
    <source>
        <dbReference type="PROSITE" id="PS50175"/>
    </source>
</evidence>